<dbReference type="PANTHER" id="PTHR31791">
    <property type="entry name" value="FRIGIDA-LIKE PROTEIN 3-RELATED"/>
    <property type="match status" value="1"/>
</dbReference>
<comment type="caution">
    <text evidence="8">The sequence shown here is derived from an EMBL/GenBank/DDBJ whole genome shotgun (WGS) entry which is preliminary data.</text>
</comment>
<sequence>MSLPSHPFIKLNSPAISIKQEPLPSPPDPVLLPLAVVKPQPQQRLPSPQPQPQPQQQQEQGQPQFLKSIDDLASLSSAIHAFKCRFDDLTKHLDFVNQAIDSKFSEPQQIKGPQIETQSALKTTDTDGETETKGPDMASPSRSSRSEIEILCEMMSSKGLRKYIATHLSNVPKLREEVPKALKLAPEPAKLVLDCIGRFFLQGIRAYTKDSPMIPARQASILALELFLLMMGGLQGEGRVEVPAYLKAEAEKAAVSWRKRLHIEGGLAKASEADARGLLLFVACFGIPKVFRFEDLGNLLRLCNLRDISDALRGSPVLPHKMPDIIEAMAKNGMHVEAVDVASIFGLEDKYSLENILTLFLQESAKAFSRAKQEAPNSLEALRMANEKHLDALKSVVRYLEDGSSDVAKFLGSWKIEEKIIKMEEENLLLNRRIEEKRMAPKRKLDEMGSSSWVMSQEIQRSRFATVGSPLPNTSRVNGLHEQRTTTLAEGVRSYDGLMPNSYESAISGRVTSYPAALSIPHGPAVGSLPRNGVAQMVGISGVGSSSMMTNLGAISKISYSGAHGEVEVDKGEQTISTTLPYGGWRQHSVGQSASMRFSSLYGSSSTIEGFAGLPDSTVRTSADLYRFADSIRENESYMTSSHRSGTSARDQVPPPMVGVRSVDHIGIFVASAIAQDGSQHGLEEPMTDGEVLEALFSMGPLKDPGVDELHATGLLLVILFVGFSVCSVGLRWGCSTDED</sequence>
<keyword evidence="9" id="KW-1185">Reference proteome</keyword>
<keyword evidence="7" id="KW-0812">Transmembrane</keyword>
<protein>
    <recommendedName>
        <fullName evidence="5">FRIGIDA-like protein</fullName>
    </recommendedName>
</protein>
<feature type="region of interest" description="Disordered" evidence="6">
    <location>
        <begin position="106"/>
        <end position="145"/>
    </location>
</feature>
<gene>
    <name evidence="8" type="ORF">V6N12_016924</name>
</gene>
<keyword evidence="3 5" id="KW-0221">Differentiation</keyword>
<evidence type="ECO:0000256" key="5">
    <source>
        <dbReference type="RuleBase" id="RU364012"/>
    </source>
</evidence>
<dbReference type="Proteomes" id="UP001472677">
    <property type="component" value="Unassembled WGS sequence"/>
</dbReference>
<name>A0ABR2ATY2_9ROSI</name>
<keyword evidence="7" id="KW-1133">Transmembrane helix</keyword>
<evidence type="ECO:0000313" key="8">
    <source>
        <dbReference type="EMBL" id="KAK8497404.1"/>
    </source>
</evidence>
<feature type="compositionally biased region" description="Low complexity" evidence="6">
    <location>
        <begin position="54"/>
        <end position="63"/>
    </location>
</feature>
<evidence type="ECO:0000256" key="7">
    <source>
        <dbReference type="SAM" id="Phobius"/>
    </source>
</evidence>
<evidence type="ECO:0000256" key="6">
    <source>
        <dbReference type="SAM" id="MobiDB-lite"/>
    </source>
</evidence>
<dbReference type="InterPro" id="IPR012474">
    <property type="entry name" value="Frigida"/>
</dbReference>
<keyword evidence="2 5" id="KW-0217">Developmental protein</keyword>
<feature type="region of interest" description="Disordered" evidence="6">
    <location>
        <begin position="38"/>
        <end position="63"/>
    </location>
</feature>
<accession>A0ABR2ATY2</accession>
<evidence type="ECO:0000256" key="1">
    <source>
        <dbReference type="ARBA" id="ARBA00008956"/>
    </source>
</evidence>
<evidence type="ECO:0000256" key="3">
    <source>
        <dbReference type="ARBA" id="ARBA00022782"/>
    </source>
</evidence>
<proteinExistence type="inferred from homology"/>
<dbReference type="Pfam" id="PF07899">
    <property type="entry name" value="Frigida"/>
    <property type="match status" value="1"/>
</dbReference>
<reference evidence="8 9" key="1">
    <citation type="journal article" date="2024" name="G3 (Bethesda)">
        <title>Genome assembly of Hibiscus sabdariffa L. provides insights into metabolisms of medicinal natural products.</title>
        <authorList>
            <person name="Kim T."/>
        </authorList>
    </citation>
    <scope>NUCLEOTIDE SEQUENCE [LARGE SCALE GENOMIC DNA]</scope>
    <source>
        <strain evidence="8">TK-2024</strain>
        <tissue evidence="8">Old leaves</tissue>
    </source>
</reference>
<keyword evidence="4 5" id="KW-0287">Flowering</keyword>
<evidence type="ECO:0000256" key="4">
    <source>
        <dbReference type="ARBA" id="ARBA00023089"/>
    </source>
</evidence>
<feature type="transmembrane region" description="Helical" evidence="7">
    <location>
        <begin position="710"/>
        <end position="731"/>
    </location>
</feature>
<comment type="similarity">
    <text evidence="1 5">Belongs to the Frigida family.</text>
</comment>
<organism evidence="8 9">
    <name type="scientific">Hibiscus sabdariffa</name>
    <name type="common">roselle</name>
    <dbReference type="NCBI Taxonomy" id="183260"/>
    <lineage>
        <taxon>Eukaryota</taxon>
        <taxon>Viridiplantae</taxon>
        <taxon>Streptophyta</taxon>
        <taxon>Embryophyta</taxon>
        <taxon>Tracheophyta</taxon>
        <taxon>Spermatophyta</taxon>
        <taxon>Magnoliopsida</taxon>
        <taxon>eudicotyledons</taxon>
        <taxon>Gunneridae</taxon>
        <taxon>Pentapetalae</taxon>
        <taxon>rosids</taxon>
        <taxon>malvids</taxon>
        <taxon>Malvales</taxon>
        <taxon>Malvaceae</taxon>
        <taxon>Malvoideae</taxon>
        <taxon>Hibiscus</taxon>
    </lineage>
</organism>
<dbReference type="EMBL" id="JBBPBM010000309">
    <property type="protein sequence ID" value="KAK8497404.1"/>
    <property type="molecule type" value="Genomic_DNA"/>
</dbReference>
<evidence type="ECO:0000256" key="2">
    <source>
        <dbReference type="ARBA" id="ARBA00022473"/>
    </source>
</evidence>
<dbReference type="PANTHER" id="PTHR31791:SF49">
    <property type="entry name" value="INACTIVE PROTEIN FRIGIDA"/>
    <property type="match status" value="1"/>
</dbReference>
<keyword evidence="7" id="KW-0472">Membrane</keyword>
<evidence type="ECO:0000313" key="9">
    <source>
        <dbReference type="Proteomes" id="UP001472677"/>
    </source>
</evidence>